<keyword evidence="4" id="KW-0175">Coiled coil</keyword>
<feature type="domain" description="RRM" evidence="6">
    <location>
        <begin position="863"/>
        <end position="980"/>
    </location>
</feature>
<protein>
    <recommendedName>
        <fullName evidence="6">RRM domain-containing protein</fullName>
    </recommendedName>
</protein>
<evidence type="ECO:0000256" key="3">
    <source>
        <dbReference type="PROSITE-ProRule" id="PRU00176"/>
    </source>
</evidence>
<evidence type="ECO:0000313" key="8">
    <source>
        <dbReference type="Proteomes" id="UP000095009"/>
    </source>
</evidence>
<feature type="region of interest" description="Disordered" evidence="5">
    <location>
        <begin position="1038"/>
        <end position="1081"/>
    </location>
</feature>
<dbReference type="OrthoDB" id="360390at2759"/>
<reference evidence="7 8" key="1">
    <citation type="journal article" date="2016" name="Proc. Natl. Acad. Sci. U.S.A.">
        <title>Comparative genomics of biotechnologically important yeasts.</title>
        <authorList>
            <person name="Riley R."/>
            <person name="Haridas S."/>
            <person name="Wolfe K.H."/>
            <person name="Lopes M.R."/>
            <person name="Hittinger C.T."/>
            <person name="Goeker M."/>
            <person name="Salamov A.A."/>
            <person name="Wisecaver J.H."/>
            <person name="Long T.M."/>
            <person name="Calvey C.H."/>
            <person name="Aerts A.L."/>
            <person name="Barry K.W."/>
            <person name="Choi C."/>
            <person name="Clum A."/>
            <person name="Coughlan A.Y."/>
            <person name="Deshpande S."/>
            <person name="Douglass A.P."/>
            <person name="Hanson S.J."/>
            <person name="Klenk H.-P."/>
            <person name="LaButti K.M."/>
            <person name="Lapidus A."/>
            <person name="Lindquist E.A."/>
            <person name="Lipzen A.M."/>
            <person name="Meier-Kolthoff J.P."/>
            <person name="Ohm R.A."/>
            <person name="Otillar R.P."/>
            <person name="Pangilinan J.L."/>
            <person name="Peng Y."/>
            <person name="Rokas A."/>
            <person name="Rosa C.A."/>
            <person name="Scheuner C."/>
            <person name="Sibirny A.A."/>
            <person name="Slot J.C."/>
            <person name="Stielow J.B."/>
            <person name="Sun H."/>
            <person name="Kurtzman C.P."/>
            <person name="Blackwell M."/>
            <person name="Grigoriev I.V."/>
            <person name="Jeffries T.W."/>
        </authorList>
    </citation>
    <scope>NUCLEOTIDE SEQUENCE [LARGE SCALE GENOMIC DNA]</scope>
    <source>
        <strain evidence="7 8">DSM 6958</strain>
    </source>
</reference>
<evidence type="ECO:0000259" key="6">
    <source>
        <dbReference type="PROSITE" id="PS50102"/>
    </source>
</evidence>
<dbReference type="InterPro" id="IPR003107">
    <property type="entry name" value="HAT"/>
</dbReference>
<feature type="compositionally biased region" description="Polar residues" evidence="5">
    <location>
        <begin position="1006"/>
        <end position="1020"/>
    </location>
</feature>
<keyword evidence="8" id="KW-1185">Reference proteome</keyword>
<dbReference type="InterPro" id="IPR000504">
    <property type="entry name" value="RRM_dom"/>
</dbReference>
<feature type="region of interest" description="Disordered" evidence="5">
    <location>
        <begin position="1001"/>
        <end position="1021"/>
    </location>
</feature>
<dbReference type="SUPFAM" id="SSF48452">
    <property type="entry name" value="TPR-like"/>
    <property type="match status" value="1"/>
</dbReference>
<keyword evidence="2 3" id="KW-0694">RNA-binding</keyword>
<dbReference type="CDD" id="cd00590">
    <property type="entry name" value="RRM_SF"/>
    <property type="match status" value="1"/>
</dbReference>
<gene>
    <name evidence="7" type="ORF">NADFUDRAFT_51351</name>
</gene>
<feature type="compositionally biased region" description="Polar residues" evidence="5">
    <location>
        <begin position="1040"/>
        <end position="1065"/>
    </location>
</feature>
<dbReference type="InterPro" id="IPR011990">
    <property type="entry name" value="TPR-like_helical_dom_sf"/>
</dbReference>
<dbReference type="EMBL" id="KV454409">
    <property type="protein sequence ID" value="ODQ66080.1"/>
    <property type="molecule type" value="Genomic_DNA"/>
</dbReference>
<feature type="coiled-coil region" evidence="4">
    <location>
        <begin position="910"/>
        <end position="937"/>
    </location>
</feature>
<evidence type="ECO:0000256" key="5">
    <source>
        <dbReference type="SAM" id="MobiDB-lite"/>
    </source>
</evidence>
<sequence length="1081" mass="125969">MEETGFENTLERFQVKLKQNPFDRDNYTVTISHLRQLINDVCASTSSSGLSEEDKFLDRYSNRLGSSHENKANSLKESLESVRSSMEMYIELSEGEWLLWIEDQTATSESDMAKESLDELYRRAITHYPISWNIWKKYLDFLYDTRSNDYKSGLEEDDQLFSQSHINEVITKVIRVTDTDPTKGSQLVWEKALSFYFLEQQYLKNDVEKKSNLEMIKKRFYDRLRQPHLQLQATFDEFSHFISTYFNKNYEPELIKANKIKNETLRNFRPREKWEELINTKTTDQSFSDYIDWEKTRPKKQQDKNRISNLYERALMLYHFDDFIWSDYVIFLMDRAFSSDVVQSVLKRATQSCPNSGLLWSQYITLMTKFGTSLEIVESEIIDKTNMNSFFKLTDETAETAFVEWKLIQLSWLKCLPLLEHAQNAENDASSKFMKHVKFCLDQCGNYGYYDTSFELEYFIIESLFYRNQKNYELVKSIWHKMITQHGYSADFWVKWVNWEKQVASKDEELTKVGGRIYKEGSNIFQLALSKHLRKMDNPERLIQEYTQFERGLGTIDSWVDFSVNISKSYKILNKDRMNQWLNQQDSIKMQNSQTGPSTDNSGLMELDRNVQDTVELLTPSNATKTVESILGKRKPDELVSGEDRPASKTAKVNDHSSMTIAPAIRDREHLTVIVSSLPISIKETEITKLFESCGELRKITLNEATHSASVEFGNEEDFKTGLTRDFKTIRGQEVRVSGENSTIWVTNFPKGFHEEQIRTIFNMVGNSTEIDRVENKIISIRFPSLSVNSRRRFCYIQYRNAAYAHEAVSQFNDKCVNDFIPTNKIKEEQSSDKTENYRLVVKISNPDQKKVTPKTGALYEGREIYIYNIDNISIGERELEKVFSKFGDIERMKFPLNKFKHEGNNVIDVKNQNENKEEDDEIREKKREEMVQKENQIKYVHDGYGFISFRTKEQALAAIEEMDLIKLGNKVIRVEIAAVNNIGKHKKVKTQAHNRVNSRAREVSDAQSLSGPNKNTTTLEPKPMKLRMMVPRNVRQRAQPATSTIPNVAGGKTTSTDSLPSTNTGEKKDNNFFRGLFDDK</sequence>
<dbReference type="GO" id="GO:0005634">
    <property type="term" value="C:nucleus"/>
    <property type="evidence" value="ECO:0007669"/>
    <property type="project" value="UniProtKB-ARBA"/>
</dbReference>
<feature type="domain" description="RRM" evidence="6">
    <location>
        <begin position="671"/>
        <end position="742"/>
    </location>
</feature>
<dbReference type="InterPro" id="IPR012677">
    <property type="entry name" value="Nucleotide-bd_a/b_plait_sf"/>
</dbReference>
<feature type="domain" description="RRM" evidence="6">
    <location>
        <begin position="742"/>
        <end position="847"/>
    </location>
</feature>
<dbReference type="SUPFAM" id="SSF54928">
    <property type="entry name" value="RNA-binding domain, RBD"/>
    <property type="match status" value="2"/>
</dbReference>
<evidence type="ECO:0000256" key="1">
    <source>
        <dbReference type="ARBA" id="ARBA00022737"/>
    </source>
</evidence>
<dbReference type="PANTHER" id="PTHR24012">
    <property type="entry name" value="RNA BINDING PROTEIN"/>
    <property type="match status" value="1"/>
</dbReference>
<evidence type="ECO:0000313" key="7">
    <source>
        <dbReference type="EMBL" id="ODQ66080.1"/>
    </source>
</evidence>
<evidence type="ECO:0000256" key="4">
    <source>
        <dbReference type="SAM" id="Coils"/>
    </source>
</evidence>
<dbReference type="Gene3D" id="3.30.70.330">
    <property type="match status" value="3"/>
</dbReference>
<dbReference type="GO" id="GO:0003723">
    <property type="term" value="F:RNA binding"/>
    <property type="evidence" value="ECO:0007669"/>
    <property type="project" value="UniProtKB-UniRule"/>
</dbReference>
<dbReference type="AlphaFoldDB" id="A0A1E3PLC7"/>
<name>A0A1E3PLC7_9ASCO</name>
<keyword evidence="1" id="KW-0677">Repeat</keyword>
<dbReference type="PROSITE" id="PS50102">
    <property type="entry name" value="RRM"/>
    <property type="match status" value="3"/>
</dbReference>
<proteinExistence type="predicted"/>
<dbReference type="Gene3D" id="1.25.40.10">
    <property type="entry name" value="Tetratricopeptide repeat domain"/>
    <property type="match status" value="2"/>
</dbReference>
<dbReference type="Pfam" id="PF00076">
    <property type="entry name" value="RRM_1"/>
    <property type="match status" value="2"/>
</dbReference>
<dbReference type="InterPro" id="IPR035979">
    <property type="entry name" value="RBD_domain_sf"/>
</dbReference>
<dbReference type="STRING" id="857566.A0A1E3PLC7"/>
<dbReference type="SMART" id="SM00360">
    <property type="entry name" value="RRM"/>
    <property type="match status" value="3"/>
</dbReference>
<accession>A0A1E3PLC7</accession>
<dbReference type="GO" id="GO:0006396">
    <property type="term" value="P:RNA processing"/>
    <property type="evidence" value="ECO:0007669"/>
    <property type="project" value="InterPro"/>
</dbReference>
<organism evidence="7 8">
    <name type="scientific">Nadsonia fulvescens var. elongata DSM 6958</name>
    <dbReference type="NCBI Taxonomy" id="857566"/>
    <lineage>
        <taxon>Eukaryota</taxon>
        <taxon>Fungi</taxon>
        <taxon>Dikarya</taxon>
        <taxon>Ascomycota</taxon>
        <taxon>Saccharomycotina</taxon>
        <taxon>Dipodascomycetes</taxon>
        <taxon>Dipodascales</taxon>
        <taxon>Dipodascales incertae sedis</taxon>
        <taxon>Nadsonia</taxon>
    </lineage>
</organism>
<dbReference type="SMART" id="SM00386">
    <property type="entry name" value="HAT"/>
    <property type="match status" value="5"/>
</dbReference>
<feature type="compositionally biased region" description="Basic and acidic residues" evidence="5">
    <location>
        <begin position="1066"/>
        <end position="1081"/>
    </location>
</feature>
<dbReference type="Proteomes" id="UP000095009">
    <property type="component" value="Unassembled WGS sequence"/>
</dbReference>
<evidence type="ECO:0000256" key="2">
    <source>
        <dbReference type="ARBA" id="ARBA00022884"/>
    </source>
</evidence>